<feature type="transmembrane region" description="Helical" evidence="7">
    <location>
        <begin position="279"/>
        <end position="303"/>
    </location>
</feature>
<dbReference type="InterPro" id="IPR003439">
    <property type="entry name" value="ABC_transporter-like_ATP-bd"/>
</dbReference>
<keyword evidence="4" id="KW-0067">ATP-binding</keyword>
<dbReference type="PANTHER" id="PTHR24221:SF248">
    <property type="entry name" value="ABC TRANSPORTER TRANSMEMBRANE REGION"/>
    <property type="match status" value="1"/>
</dbReference>
<dbReference type="SUPFAM" id="SSF52540">
    <property type="entry name" value="P-loop containing nucleoside triphosphate hydrolases"/>
    <property type="match status" value="1"/>
</dbReference>
<evidence type="ECO:0000256" key="7">
    <source>
        <dbReference type="SAM" id="Phobius"/>
    </source>
</evidence>
<evidence type="ECO:0000256" key="1">
    <source>
        <dbReference type="ARBA" id="ARBA00004651"/>
    </source>
</evidence>
<dbReference type="InterPro" id="IPR005074">
    <property type="entry name" value="Peptidase_C39"/>
</dbReference>
<dbReference type="InterPro" id="IPR036640">
    <property type="entry name" value="ABC1_TM_sf"/>
</dbReference>
<accession>A0ABQ1HXR1</accession>
<dbReference type="Proteomes" id="UP000651977">
    <property type="component" value="Unassembled WGS sequence"/>
</dbReference>
<proteinExistence type="predicted"/>
<dbReference type="Pfam" id="PF00005">
    <property type="entry name" value="ABC_tran"/>
    <property type="match status" value="1"/>
</dbReference>
<keyword evidence="12" id="KW-1185">Reference proteome</keyword>
<keyword evidence="5 7" id="KW-1133">Transmembrane helix</keyword>
<organism evidence="11 12">
    <name type="scientific">Agarivorans gilvus</name>
    <dbReference type="NCBI Taxonomy" id="680279"/>
    <lineage>
        <taxon>Bacteria</taxon>
        <taxon>Pseudomonadati</taxon>
        <taxon>Pseudomonadota</taxon>
        <taxon>Gammaproteobacteria</taxon>
        <taxon>Alteromonadales</taxon>
        <taxon>Alteromonadaceae</taxon>
        <taxon>Agarivorans</taxon>
    </lineage>
</organism>
<dbReference type="SMART" id="SM00382">
    <property type="entry name" value="AAA"/>
    <property type="match status" value="1"/>
</dbReference>
<dbReference type="CDD" id="cd03245">
    <property type="entry name" value="ABCC_bacteriocin_exporters"/>
    <property type="match status" value="1"/>
</dbReference>
<dbReference type="NCBIfam" id="TIGR03375">
    <property type="entry name" value="type_I_sec_LssB"/>
    <property type="match status" value="1"/>
</dbReference>
<dbReference type="InterPro" id="IPR027417">
    <property type="entry name" value="P-loop_NTPase"/>
</dbReference>
<name>A0ABQ1HXR1_9ALTE</name>
<sequence length="719" mass="79280">MQDAKKQHAYQDLDITAKQIDPLLNSLVFLSKYYGKPFSARALSAGLPLEDGLLTPALLPRAALRAGMDATLVKKPINKIPDLLLPCILLLKDGRSCVLLSRSDDHLEVAWPELADGHEHIALEQLAESYTGFCCYIRKRYRFDERSPQSLSNKQGHWFWNTLRRSAPIYRDALIASLFLNLFAIASPLFVMNVYDRVVPNSAIDTLWVLTAGMALVLIFDFALKQMRAYTLDLAAKKSDILLSARIFEKLLNIKAEVRPPSVGAFAKNVQEFDSIREFITSATVAALVDVPFSLLFLAVIAFVAGPVAIVPIGAALVMLAYSFYIKGKMRHEVEQGSRFASQKNAHLIESLNGIESLKLAGAESQFQHKWEELVGNIANWNMAIRKLATSVGSVNAFVSQSTTVLLVVVGVFQISQGHLSMGGLVAAVMLTGRALVPFSQVSLLATRYNQAQSALENLEAIMQLPDENLERYMHRKHFDGAVSFSDVSFSYPGSEQQVLRDLNLSIKAKEKVAIIGKIGAGKTSIEKLLLGFYLPQQGAIRLDGVDLNQISPADIRQKIGCLPQDINLFYGSIRENITLGVPHIEDELIFRAADLAGVSQFTDIDPQGLDRQVGERGLYLSGGQRQAVALARALLFNPPVLVLDEPTSSMDAYSENLVKQRLAKVAEDKTFILITHKMSMLDLVDRIIVLERGRVVADGPKAEVLELLRSGKVRAPSE</sequence>
<dbReference type="RefSeq" id="WP_083481552.1">
    <property type="nucleotide sequence ID" value="NZ_BMDY01000003.1"/>
</dbReference>
<reference evidence="12" key="1">
    <citation type="journal article" date="2019" name="Int. J. Syst. Evol. Microbiol.">
        <title>The Global Catalogue of Microorganisms (GCM) 10K type strain sequencing project: providing services to taxonomists for standard genome sequencing and annotation.</title>
        <authorList>
            <consortium name="The Broad Institute Genomics Platform"/>
            <consortium name="The Broad Institute Genome Sequencing Center for Infectious Disease"/>
            <person name="Wu L."/>
            <person name="Ma J."/>
        </authorList>
    </citation>
    <scope>NUCLEOTIDE SEQUENCE [LARGE SCALE GENOMIC DNA]</scope>
    <source>
        <strain evidence="12">CGMCC 1.10131</strain>
    </source>
</reference>
<dbReference type="EMBL" id="BMDY01000003">
    <property type="protein sequence ID" value="GGA97217.1"/>
    <property type="molecule type" value="Genomic_DNA"/>
</dbReference>
<gene>
    <name evidence="11" type="ORF">GCM10007414_07730</name>
</gene>
<dbReference type="PANTHER" id="PTHR24221">
    <property type="entry name" value="ATP-BINDING CASSETTE SUB-FAMILY B"/>
    <property type="match status" value="1"/>
</dbReference>
<dbReference type="Gene3D" id="1.20.1560.10">
    <property type="entry name" value="ABC transporter type 1, transmembrane domain"/>
    <property type="match status" value="1"/>
</dbReference>
<evidence type="ECO:0000259" key="8">
    <source>
        <dbReference type="PROSITE" id="PS50893"/>
    </source>
</evidence>
<dbReference type="Pfam" id="PF00664">
    <property type="entry name" value="ABC_membrane"/>
    <property type="match status" value="1"/>
</dbReference>
<evidence type="ECO:0000256" key="4">
    <source>
        <dbReference type="ARBA" id="ARBA00022840"/>
    </source>
</evidence>
<evidence type="ECO:0000256" key="5">
    <source>
        <dbReference type="ARBA" id="ARBA00022989"/>
    </source>
</evidence>
<protein>
    <submittedName>
        <fullName evidence="11">ABC transporter</fullName>
    </submittedName>
</protein>
<dbReference type="Gene3D" id="3.90.70.10">
    <property type="entry name" value="Cysteine proteinases"/>
    <property type="match status" value="1"/>
</dbReference>
<evidence type="ECO:0000313" key="12">
    <source>
        <dbReference type="Proteomes" id="UP000651977"/>
    </source>
</evidence>
<dbReference type="Pfam" id="PF03412">
    <property type="entry name" value="Peptidase_C39"/>
    <property type="match status" value="1"/>
</dbReference>
<comment type="subcellular location">
    <subcellularLocation>
        <location evidence="1">Cell membrane</location>
        <topology evidence="1">Multi-pass membrane protein</topology>
    </subcellularLocation>
</comment>
<comment type="caution">
    <text evidence="11">The sequence shown here is derived from an EMBL/GenBank/DDBJ whole genome shotgun (WGS) entry which is preliminary data.</text>
</comment>
<dbReference type="Gene3D" id="3.40.50.300">
    <property type="entry name" value="P-loop containing nucleotide triphosphate hydrolases"/>
    <property type="match status" value="1"/>
</dbReference>
<dbReference type="PROSITE" id="PS50929">
    <property type="entry name" value="ABC_TM1F"/>
    <property type="match status" value="1"/>
</dbReference>
<dbReference type="CDD" id="cd02421">
    <property type="entry name" value="Peptidase_C39_likeD"/>
    <property type="match status" value="1"/>
</dbReference>
<keyword evidence="2 7" id="KW-0812">Transmembrane</keyword>
<evidence type="ECO:0000259" key="10">
    <source>
        <dbReference type="PROSITE" id="PS50990"/>
    </source>
</evidence>
<feature type="transmembrane region" description="Helical" evidence="7">
    <location>
        <begin position="309"/>
        <end position="326"/>
    </location>
</feature>
<dbReference type="InterPro" id="IPR017871">
    <property type="entry name" value="ABC_transporter-like_CS"/>
</dbReference>
<feature type="transmembrane region" description="Helical" evidence="7">
    <location>
        <begin position="173"/>
        <end position="195"/>
    </location>
</feature>
<evidence type="ECO:0000256" key="6">
    <source>
        <dbReference type="ARBA" id="ARBA00023136"/>
    </source>
</evidence>
<keyword evidence="6 7" id="KW-0472">Membrane</keyword>
<dbReference type="SUPFAM" id="SSF90123">
    <property type="entry name" value="ABC transporter transmembrane region"/>
    <property type="match status" value="1"/>
</dbReference>
<evidence type="ECO:0000256" key="2">
    <source>
        <dbReference type="ARBA" id="ARBA00022692"/>
    </source>
</evidence>
<dbReference type="CDD" id="cd18587">
    <property type="entry name" value="ABC_6TM_LapB_like"/>
    <property type="match status" value="1"/>
</dbReference>
<dbReference type="PROSITE" id="PS50990">
    <property type="entry name" value="PEPTIDASE_C39"/>
    <property type="match status" value="1"/>
</dbReference>
<feature type="domain" description="Peptidase C39" evidence="10">
    <location>
        <begin position="16"/>
        <end position="137"/>
    </location>
</feature>
<feature type="transmembrane region" description="Helical" evidence="7">
    <location>
        <begin position="395"/>
        <end position="416"/>
    </location>
</feature>
<feature type="domain" description="ABC transmembrane type-1" evidence="9">
    <location>
        <begin position="173"/>
        <end position="451"/>
    </location>
</feature>
<evidence type="ECO:0000256" key="3">
    <source>
        <dbReference type="ARBA" id="ARBA00022741"/>
    </source>
</evidence>
<evidence type="ECO:0000313" key="11">
    <source>
        <dbReference type="EMBL" id="GGA97217.1"/>
    </source>
</evidence>
<feature type="domain" description="ABC transporter" evidence="8">
    <location>
        <begin position="483"/>
        <end position="718"/>
    </location>
</feature>
<dbReference type="InterPro" id="IPR011527">
    <property type="entry name" value="ABC1_TM_dom"/>
</dbReference>
<dbReference type="InterPro" id="IPR039421">
    <property type="entry name" value="Type_1_exporter"/>
</dbReference>
<evidence type="ECO:0000259" key="9">
    <source>
        <dbReference type="PROSITE" id="PS50929"/>
    </source>
</evidence>
<dbReference type="InterPro" id="IPR017750">
    <property type="entry name" value="ATPase_T1SS"/>
</dbReference>
<dbReference type="InterPro" id="IPR003593">
    <property type="entry name" value="AAA+_ATPase"/>
</dbReference>
<dbReference type="PROSITE" id="PS50893">
    <property type="entry name" value="ABC_TRANSPORTER_2"/>
    <property type="match status" value="1"/>
</dbReference>
<dbReference type="PROSITE" id="PS00211">
    <property type="entry name" value="ABC_TRANSPORTER_1"/>
    <property type="match status" value="1"/>
</dbReference>
<feature type="transmembrane region" description="Helical" evidence="7">
    <location>
        <begin position="207"/>
        <end position="224"/>
    </location>
</feature>
<keyword evidence="3" id="KW-0547">Nucleotide-binding</keyword>